<dbReference type="Proteomes" id="UP001068379">
    <property type="component" value="Unassembled WGS sequence"/>
</dbReference>
<dbReference type="GO" id="GO:0003910">
    <property type="term" value="F:DNA ligase (ATP) activity"/>
    <property type="evidence" value="ECO:0007669"/>
    <property type="project" value="UniProtKB-EC"/>
</dbReference>
<proteinExistence type="predicted"/>
<dbReference type="Gene3D" id="3.90.920.10">
    <property type="entry name" value="DNA primase, PRIM domain"/>
    <property type="match status" value="1"/>
</dbReference>
<dbReference type="InterPro" id="IPR052171">
    <property type="entry name" value="NHEJ_LigD"/>
</dbReference>
<dbReference type="EC" id="6.5.1.1" evidence="2"/>
<feature type="domain" description="DNA ligase D polymerase" evidence="1">
    <location>
        <begin position="33"/>
        <end position="284"/>
    </location>
</feature>
<dbReference type="Pfam" id="PF21686">
    <property type="entry name" value="LigD_Prim-Pol"/>
    <property type="match status" value="1"/>
</dbReference>
<dbReference type="NCBIfam" id="TIGR02778">
    <property type="entry name" value="ligD_pol"/>
    <property type="match status" value="1"/>
</dbReference>
<comment type="caution">
    <text evidence="2">The sequence shown here is derived from an EMBL/GenBank/DDBJ whole genome shotgun (WGS) entry which is preliminary data.</text>
</comment>
<accession>A0ABT4M4Q0</accession>
<dbReference type="InterPro" id="IPR014145">
    <property type="entry name" value="LigD_pol_dom"/>
</dbReference>
<protein>
    <submittedName>
        <fullName evidence="2">Non-homologous end-joining DNA ligase</fullName>
        <ecNumber evidence="2">6.5.1.1</ecNumber>
    </submittedName>
</protein>
<gene>
    <name evidence="2" type="primary">ligD</name>
    <name evidence="2" type="ORF">O4H32_10005</name>
</gene>
<dbReference type="PANTHER" id="PTHR42705">
    <property type="entry name" value="BIFUNCTIONAL NON-HOMOLOGOUS END JOINING PROTEIN LIGD"/>
    <property type="match status" value="1"/>
</dbReference>
<organism evidence="2 3">
    <name type="scientific">Castellaniella denitrificans</name>
    <dbReference type="NCBI Taxonomy" id="56119"/>
    <lineage>
        <taxon>Bacteria</taxon>
        <taxon>Pseudomonadati</taxon>
        <taxon>Pseudomonadota</taxon>
        <taxon>Betaproteobacteria</taxon>
        <taxon>Burkholderiales</taxon>
        <taxon>Alcaligenaceae</taxon>
        <taxon>Castellaniella</taxon>
    </lineage>
</organism>
<reference evidence="2" key="1">
    <citation type="submission" date="2022-12" db="EMBL/GenBank/DDBJ databases">
        <title>Bacterial isolates from different developmental stages of Nematostella vectensis.</title>
        <authorList>
            <person name="Fraune S."/>
        </authorList>
    </citation>
    <scope>NUCLEOTIDE SEQUENCE</scope>
    <source>
        <strain evidence="2">G21619-S1</strain>
    </source>
</reference>
<keyword evidence="3" id="KW-1185">Reference proteome</keyword>
<keyword evidence="2" id="KW-0436">Ligase</keyword>
<dbReference type="EMBL" id="JAPWHE010000006">
    <property type="protein sequence ID" value="MCZ4330282.1"/>
    <property type="molecule type" value="Genomic_DNA"/>
</dbReference>
<name>A0ABT4M4Q0_9BURK</name>
<evidence type="ECO:0000313" key="2">
    <source>
        <dbReference type="EMBL" id="MCZ4330282.1"/>
    </source>
</evidence>
<dbReference type="RefSeq" id="WP_269358758.1">
    <property type="nucleotide sequence ID" value="NZ_JAPWHE010000006.1"/>
</dbReference>
<evidence type="ECO:0000259" key="1">
    <source>
        <dbReference type="Pfam" id="PF21686"/>
    </source>
</evidence>
<sequence length="309" mass="33638">MADDARDRILVASRLARLTHPDRIIDALSGLRKLDLARYYAKAAPLLLKHLRGRPVAFVRAPTGIAGGTFFQRHPGGHAMPGVNPLPQHLYPGHPPLMEIATLEGIMACVQMNVVEFHTWNVSRTAIGRPDRMVFDLDPGRGVQWGQVCQAADMVRAFLAEFGLTSWLKTSGGRGLHIIVPLIDRHGLDIVSVLSRGMAQRLARTAPGVFAAQSGDRHRVGRVFADYLRNGQAATTVAAWSARARPGLGVSVPVAWDEVSALRGGDHWSVATAGTRLNVGDTPWRDYAPQSLDKALKAFGPALRMMMKD</sequence>
<evidence type="ECO:0000313" key="3">
    <source>
        <dbReference type="Proteomes" id="UP001068379"/>
    </source>
</evidence>
<dbReference type="PANTHER" id="PTHR42705:SF2">
    <property type="entry name" value="BIFUNCTIONAL NON-HOMOLOGOUS END JOINING PROTEIN LIGD"/>
    <property type="match status" value="1"/>
</dbReference>